<dbReference type="InterPro" id="IPR052563">
    <property type="entry name" value="FliK"/>
</dbReference>
<dbReference type="CDD" id="cd17470">
    <property type="entry name" value="T3SS_Flik_C"/>
    <property type="match status" value="1"/>
</dbReference>
<name>A0ABQ6BUW8_9NEIS</name>
<evidence type="ECO:0000313" key="4">
    <source>
        <dbReference type="Proteomes" id="UP001156836"/>
    </source>
</evidence>
<feature type="region of interest" description="Disordered" evidence="1">
    <location>
        <begin position="302"/>
        <end position="322"/>
    </location>
</feature>
<feature type="compositionally biased region" description="Low complexity" evidence="1">
    <location>
        <begin position="12"/>
        <end position="28"/>
    </location>
</feature>
<keyword evidence="4" id="KW-1185">Reference proteome</keyword>
<feature type="compositionally biased region" description="Basic and acidic residues" evidence="1">
    <location>
        <begin position="41"/>
        <end position="61"/>
    </location>
</feature>
<dbReference type="Proteomes" id="UP001156836">
    <property type="component" value="Unassembled WGS sequence"/>
</dbReference>
<dbReference type="RefSeq" id="WP_157236204.1">
    <property type="nucleotide sequence ID" value="NZ_BSOZ01000039.1"/>
</dbReference>
<evidence type="ECO:0000256" key="1">
    <source>
        <dbReference type="SAM" id="MobiDB-lite"/>
    </source>
</evidence>
<dbReference type="PANTHER" id="PTHR37533">
    <property type="entry name" value="FLAGELLAR HOOK-LENGTH CONTROL PROTEIN"/>
    <property type="match status" value="1"/>
</dbReference>
<dbReference type="InterPro" id="IPR021136">
    <property type="entry name" value="Flagellar_hook_control-like_C"/>
</dbReference>
<proteinExistence type="predicted"/>
<feature type="compositionally biased region" description="Polar residues" evidence="1">
    <location>
        <begin position="128"/>
        <end position="144"/>
    </location>
</feature>
<feature type="region of interest" description="Disordered" evidence="1">
    <location>
        <begin position="178"/>
        <end position="209"/>
    </location>
</feature>
<comment type="caution">
    <text evidence="3">The sequence shown here is derived from an EMBL/GenBank/DDBJ whole genome shotgun (WGS) entry which is preliminary data.</text>
</comment>
<feature type="domain" description="Flagellar hook-length control protein-like C-terminal" evidence="2">
    <location>
        <begin position="217"/>
        <end position="299"/>
    </location>
</feature>
<accession>A0ABQ6BUW8</accession>
<dbReference type="Pfam" id="PF02120">
    <property type="entry name" value="Flg_hook"/>
    <property type="match status" value="1"/>
</dbReference>
<gene>
    <name evidence="3" type="ORF">GCM10007860_23970</name>
</gene>
<feature type="region of interest" description="Disordered" evidence="1">
    <location>
        <begin position="125"/>
        <end position="144"/>
    </location>
</feature>
<reference evidence="4" key="1">
    <citation type="journal article" date="2019" name="Int. J. Syst. Evol. Microbiol.">
        <title>The Global Catalogue of Microorganisms (GCM) 10K type strain sequencing project: providing services to taxonomists for standard genome sequencing and annotation.</title>
        <authorList>
            <consortium name="The Broad Institute Genomics Platform"/>
            <consortium name="The Broad Institute Genome Sequencing Center for Infectious Disease"/>
            <person name="Wu L."/>
            <person name="Ma J."/>
        </authorList>
    </citation>
    <scope>NUCLEOTIDE SEQUENCE [LARGE SCALE GENOMIC DNA]</scope>
    <source>
        <strain evidence="4">NBRC 104970</strain>
    </source>
</reference>
<sequence>MSSVTPLMFSQANAGKAASGNANNAGKADNVDFGNTLAREMGQDKVSRAIAKVEGRQRQDDGEMPQDSGGAGREAAEAWLAMLQFGPEQTAAAQIQVPVVATAQGETDPVTAMKAWLAGAVAKGEATDPQQATETKADTATSQADLAATGKGLPQVEGLEAEEAPQDTAPETLARPLEAPTPTTQRHGETQAANAVKPSHYVPEPVGSNRWGDAVAQRVAMMLGRQEQQIEMQLNPPHLGPMEVRLSLSAENASVVFASQHAGVREALAAATPRLTALLADQGIQLVDVKVASDSLNQQAQQQAFAQQQQSGNGRAPGDERVSYDGVEGQAQVETQVLNGVALQVARSGLSAYA</sequence>
<dbReference type="InterPro" id="IPR038610">
    <property type="entry name" value="FliK-like_C_sf"/>
</dbReference>
<dbReference type="EMBL" id="BSOZ01000039">
    <property type="protein sequence ID" value="GLS05247.1"/>
    <property type="molecule type" value="Genomic_DNA"/>
</dbReference>
<feature type="compositionally biased region" description="Polar residues" evidence="1">
    <location>
        <begin position="1"/>
        <end position="11"/>
    </location>
</feature>
<dbReference type="PANTHER" id="PTHR37533:SF2">
    <property type="entry name" value="FLAGELLAR HOOK-LENGTH CONTROL PROTEIN"/>
    <property type="match status" value="1"/>
</dbReference>
<feature type="region of interest" description="Disordered" evidence="1">
    <location>
        <begin position="1"/>
        <end position="75"/>
    </location>
</feature>
<evidence type="ECO:0000259" key="2">
    <source>
        <dbReference type="Pfam" id="PF02120"/>
    </source>
</evidence>
<protein>
    <recommendedName>
        <fullName evidence="2">Flagellar hook-length control protein-like C-terminal domain-containing protein</fullName>
    </recommendedName>
</protein>
<evidence type="ECO:0000313" key="3">
    <source>
        <dbReference type="EMBL" id="GLS05247.1"/>
    </source>
</evidence>
<organism evidence="3 4">
    <name type="scientific">Chitiniphilus shinanonensis</name>
    <dbReference type="NCBI Taxonomy" id="553088"/>
    <lineage>
        <taxon>Bacteria</taxon>
        <taxon>Pseudomonadati</taxon>
        <taxon>Pseudomonadota</taxon>
        <taxon>Betaproteobacteria</taxon>
        <taxon>Neisseriales</taxon>
        <taxon>Chitinibacteraceae</taxon>
        <taxon>Chitiniphilus</taxon>
    </lineage>
</organism>
<dbReference type="Gene3D" id="3.30.750.140">
    <property type="match status" value="1"/>
</dbReference>